<dbReference type="Proteomes" id="UP000036908">
    <property type="component" value="Unassembled WGS sequence"/>
</dbReference>
<sequence>MKQQIIIGVFILTLFSCSNEKEKEVLMSENSSLIAKIDSLSLEIKSSQKTSATLFKAMTLMDSIDLGRKMLRVTLENSDSQEDFIAHLTELKSYIAQTSLQISSLEKSLKNSTTAQNNYANSLKKLKAEFESQKNDIALLEARLDTETNNNQKLVALNSIQAETILSQDEMIEAKTMELELLDQQISAMKSAFQISEADSYFTRGEAYALAAQRTKLAPSKKKSTYKQALENYQKALELGREDAKPKIDLIAKKLH</sequence>
<evidence type="ECO:0000256" key="1">
    <source>
        <dbReference type="SAM" id="Coils"/>
    </source>
</evidence>
<dbReference type="RefSeq" id="WP_053222177.1">
    <property type="nucleotide sequence ID" value="NZ_JSVA01000004.1"/>
</dbReference>
<dbReference type="PROSITE" id="PS51257">
    <property type="entry name" value="PROKAR_LIPOPROTEIN"/>
    <property type="match status" value="1"/>
</dbReference>
<dbReference type="OrthoDB" id="977623at2"/>
<name>A0A0L8ANB8_9BACT</name>
<keyword evidence="3" id="KW-1185">Reference proteome</keyword>
<feature type="coiled-coil region" evidence="1">
    <location>
        <begin position="116"/>
        <end position="157"/>
    </location>
</feature>
<gene>
    <name evidence="2" type="ORF">OB69_02830</name>
</gene>
<dbReference type="EMBL" id="JSVA01000004">
    <property type="protein sequence ID" value="KOF03958.1"/>
    <property type="molecule type" value="Genomic_DNA"/>
</dbReference>
<evidence type="ECO:0000313" key="2">
    <source>
        <dbReference type="EMBL" id="KOF03958.1"/>
    </source>
</evidence>
<accession>A0A0L8ANB8</accession>
<organism evidence="2 3">
    <name type="scientific">Roseivirga seohaensis subsp. aquiponti</name>
    <dbReference type="NCBI Taxonomy" id="1566026"/>
    <lineage>
        <taxon>Bacteria</taxon>
        <taxon>Pseudomonadati</taxon>
        <taxon>Bacteroidota</taxon>
        <taxon>Cytophagia</taxon>
        <taxon>Cytophagales</taxon>
        <taxon>Roseivirgaceae</taxon>
        <taxon>Roseivirga</taxon>
    </lineage>
</organism>
<protein>
    <submittedName>
        <fullName evidence="2">Uncharacterized protein</fullName>
    </submittedName>
</protein>
<comment type="caution">
    <text evidence="2">The sequence shown here is derived from an EMBL/GenBank/DDBJ whole genome shotgun (WGS) entry which is preliminary data.</text>
</comment>
<dbReference type="PATRIC" id="fig|1566026.4.peg.2335"/>
<reference evidence="3" key="1">
    <citation type="submission" date="2014-11" db="EMBL/GenBank/DDBJ databases">
        <title>Genome sequencing of Roseivirga sp. D-25.</title>
        <authorList>
            <person name="Selvaratnam C."/>
            <person name="Thevarajoo S."/>
            <person name="Goh K.M."/>
            <person name="Eee R."/>
            <person name="Chan K.-G."/>
            <person name="Chong C.S."/>
        </authorList>
    </citation>
    <scope>NUCLEOTIDE SEQUENCE [LARGE SCALE GENOMIC DNA]</scope>
    <source>
        <strain evidence="3">D-25</strain>
    </source>
</reference>
<evidence type="ECO:0000313" key="3">
    <source>
        <dbReference type="Proteomes" id="UP000036908"/>
    </source>
</evidence>
<proteinExistence type="predicted"/>
<dbReference type="AlphaFoldDB" id="A0A0L8ANB8"/>
<keyword evidence="1" id="KW-0175">Coiled coil</keyword>